<dbReference type="Proteomes" id="UP000694918">
    <property type="component" value="Unplaced"/>
</dbReference>
<organism evidence="2 3">
    <name type="scientific">Populus euphratica</name>
    <name type="common">Euphrates poplar</name>
    <dbReference type="NCBI Taxonomy" id="75702"/>
    <lineage>
        <taxon>Eukaryota</taxon>
        <taxon>Viridiplantae</taxon>
        <taxon>Streptophyta</taxon>
        <taxon>Embryophyta</taxon>
        <taxon>Tracheophyta</taxon>
        <taxon>Spermatophyta</taxon>
        <taxon>Magnoliopsida</taxon>
        <taxon>eudicotyledons</taxon>
        <taxon>Gunneridae</taxon>
        <taxon>Pentapetalae</taxon>
        <taxon>rosids</taxon>
        <taxon>fabids</taxon>
        <taxon>Malpighiales</taxon>
        <taxon>Salicaceae</taxon>
        <taxon>Saliceae</taxon>
        <taxon>Populus</taxon>
    </lineage>
</organism>
<reference evidence="3" key="1">
    <citation type="submission" date="2025-08" db="UniProtKB">
        <authorList>
            <consortium name="RefSeq"/>
        </authorList>
    </citation>
    <scope>IDENTIFICATION</scope>
</reference>
<dbReference type="InterPro" id="IPR043502">
    <property type="entry name" value="DNA/RNA_pol_sf"/>
</dbReference>
<dbReference type="RefSeq" id="XP_011004766.1">
    <property type="nucleotide sequence ID" value="XM_011006464.1"/>
</dbReference>
<dbReference type="SUPFAM" id="SSF56672">
    <property type="entry name" value="DNA/RNA polymerases"/>
    <property type="match status" value="1"/>
</dbReference>
<dbReference type="PANTHER" id="PTHR11439">
    <property type="entry name" value="GAG-POL-RELATED RETROTRANSPOSON"/>
    <property type="match status" value="1"/>
</dbReference>
<gene>
    <name evidence="3" type="primary">LOC105111176</name>
</gene>
<dbReference type="InterPro" id="IPR013103">
    <property type="entry name" value="RVT_2"/>
</dbReference>
<dbReference type="AlphaFoldDB" id="A0AAJ6T5U4"/>
<evidence type="ECO:0000313" key="2">
    <source>
        <dbReference type="Proteomes" id="UP000694918"/>
    </source>
</evidence>
<evidence type="ECO:0000313" key="3">
    <source>
        <dbReference type="RefSeq" id="XP_011004766.1"/>
    </source>
</evidence>
<evidence type="ECO:0000259" key="1">
    <source>
        <dbReference type="Pfam" id="PF07727"/>
    </source>
</evidence>
<dbReference type="PANTHER" id="PTHR11439:SF494">
    <property type="entry name" value="CYSTEINE-RICH RLK (RECEPTOR-LIKE PROTEIN KINASE) 8"/>
    <property type="match status" value="1"/>
</dbReference>
<keyword evidence="2" id="KW-1185">Reference proteome</keyword>
<name>A0AAJ6T5U4_POPEU</name>
<dbReference type="Pfam" id="PF07727">
    <property type="entry name" value="RVT_2"/>
    <property type="match status" value="1"/>
</dbReference>
<sequence length="341" mass="39289">MSDELITLEYNKTWTVIDLPRGKVVIACKYVYKTKFHANGSIERLKAQLVDKGFSQQAGIDYIETFSPVAKLVTFRVLLFVIAINGWSFLQFDVNNAFLHGDLEEEIYMHKPPSYFISGFNQVYKFFKSLYGLKQASRKGIHLSQRKYALDILADSGTLARKPLKLSFEQNFKLSKTSGVPLSDPSTYRRLIGHLLYLTIIKPNICYLVQILSQYIDTPMTTHLATAHRILHYIKQSVKGYCIFLSNSLISWKFKKQSIVSHSLAETEYQSMASTCSELTWLRYLLQDLHVSHPQATQLYYDNQAALHIAANLVFHERTKHIELDFRAIRDKIQDSSITTR</sequence>
<feature type="domain" description="Reverse transcriptase Ty1/copia-type" evidence="1">
    <location>
        <begin position="11"/>
        <end position="138"/>
    </location>
</feature>
<accession>A0AAJ6T5U4</accession>
<proteinExistence type="predicted"/>
<dbReference type="CDD" id="cd09272">
    <property type="entry name" value="RNase_HI_RT_Ty1"/>
    <property type="match status" value="1"/>
</dbReference>
<dbReference type="KEGG" id="peu:105111176"/>
<dbReference type="GeneID" id="105111176"/>
<protein>
    <submittedName>
        <fullName evidence="3">Uncharacterized protein LOC105111176</fullName>
    </submittedName>
</protein>